<feature type="non-terminal residue" evidence="1">
    <location>
        <position position="17"/>
    </location>
</feature>
<reference evidence="1 2" key="1">
    <citation type="submission" date="2016-03" db="EMBL/GenBank/DDBJ databases">
        <title>Comparative genomics of the ectomycorrhizal sister species Rhizopogon vinicolor and Rhizopogon vesiculosus (Basidiomycota: Boletales) reveals a divergence of the mating type B locus.</title>
        <authorList>
            <person name="Mujic A.B."/>
            <person name="Kuo A."/>
            <person name="Tritt A."/>
            <person name="Lipzen A."/>
            <person name="Chen C."/>
            <person name="Johnson J."/>
            <person name="Sharma A."/>
            <person name="Barry K."/>
            <person name="Grigoriev I.V."/>
            <person name="Spatafora J.W."/>
        </authorList>
    </citation>
    <scope>NUCLEOTIDE SEQUENCE [LARGE SCALE GENOMIC DNA]</scope>
    <source>
        <strain evidence="1 2">AM-OR11-056</strain>
    </source>
</reference>
<protein>
    <submittedName>
        <fullName evidence="1">Uncharacterized protein</fullName>
    </submittedName>
</protein>
<accession>A0A1J8PRU4</accession>
<evidence type="ECO:0000313" key="1">
    <source>
        <dbReference type="EMBL" id="OJA11239.1"/>
    </source>
</evidence>
<keyword evidence="2" id="KW-1185">Reference proteome</keyword>
<dbReference type="Proteomes" id="UP000183567">
    <property type="component" value="Unassembled WGS sequence"/>
</dbReference>
<sequence>MSSWPHIEALELDDPYP</sequence>
<evidence type="ECO:0000313" key="2">
    <source>
        <dbReference type="Proteomes" id="UP000183567"/>
    </source>
</evidence>
<organism evidence="1 2">
    <name type="scientific">Rhizopogon vesiculosus</name>
    <dbReference type="NCBI Taxonomy" id="180088"/>
    <lineage>
        <taxon>Eukaryota</taxon>
        <taxon>Fungi</taxon>
        <taxon>Dikarya</taxon>
        <taxon>Basidiomycota</taxon>
        <taxon>Agaricomycotina</taxon>
        <taxon>Agaricomycetes</taxon>
        <taxon>Agaricomycetidae</taxon>
        <taxon>Boletales</taxon>
        <taxon>Suillineae</taxon>
        <taxon>Rhizopogonaceae</taxon>
        <taxon>Rhizopogon</taxon>
    </lineage>
</organism>
<proteinExistence type="predicted"/>
<gene>
    <name evidence="1" type="ORF">AZE42_14206</name>
</gene>
<dbReference type="AlphaFoldDB" id="A0A1J8PRU4"/>
<name>A0A1J8PRU4_9AGAM</name>
<dbReference type="EMBL" id="LVVM01005149">
    <property type="protein sequence ID" value="OJA11239.1"/>
    <property type="molecule type" value="Genomic_DNA"/>
</dbReference>
<comment type="caution">
    <text evidence="1">The sequence shown here is derived from an EMBL/GenBank/DDBJ whole genome shotgun (WGS) entry which is preliminary data.</text>
</comment>